<evidence type="ECO:0000256" key="1">
    <source>
        <dbReference type="SAM" id="MobiDB-lite"/>
    </source>
</evidence>
<dbReference type="AlphaFoldDB" id="A0A6A6AJQ3"/>
<dbReference type="InterPro" id="IPR024185">
    <property type="entry name" value="FTHF_cligase-like_sf"/>
</dbReference>
<dbReference type="Gene3D" id="3.40.50.10420">
    <property type="entry name" value="NagB/RpiA/CoA transferase-like"/>
    <property type="match status" value="1"/>
</dbReference>
<dbReference type="InterPro" id="IPR037171">
    <property type="entry name" value="NagB/RpiA_transferase-like"/>
</dbReference>
<evidence type="ECO:0000313" key="3">
    <source>
        <dbReference type="Proteomes" id="UP000799771"/>
    </source>
</evidence>
<proteinExistence type="predicted"/>
<gene>
    <name evidence="2" type="ORF">P153DRAFT_382923</name>
</gene>
<organism evidence="2 3">
    <name type="scientific">Dothidotthia symphoricarpi CBS 119687</name>
    <dbReference type="NCBI Taxonomy" id="1392245"/>
    <lineage>
        <taxon>Eukaryota</taxon>
        <taxon>Fungi</taxon>
        <taxon>Dikarya</taxon>
        <taxon>Ascomycota</taxon>
        <taxon>Pezizomycotina</taxon>
        <taxon>Dothideomycetes</taxon>
        <taxon>Pleosporomycetidae</taxon>
        <taxon>Pleosporales</taxon>
        <taxon>Dothidotthiaceae</taxon>
        <taxon>Dothidotthia</taxon>
    </lineage>
</organism>
<accession>A0A6A6AJQ3</accession>
<evidence type="ECO:0000313" key="2">
    <source>
        <dbReference type="EMBL" id="KAF2132030.1"/>
    </source>
</evidence>
<feature type="region of interest" description="Disordered" evidence="1">
    <location>
        <begin position="267"/>
        <end position="286"/>
    </location>
</feature>
<dbReference type="InterPro" id="IPR002698">
    <property type="entry name" value="FTHF_cligase"/>
</dbReference>
<keyword evidence="3" id="KW-1185">Reference proteome</keyword>
<protein>
    <recommendedName>
        <fullName evidence="4">5-formyltetrahydrofolate cyclo-ligase</fullName>
    </recommendedName>
</protein>
<reference evidence="2" key="1">
    <citation type="journal article" date="2020" name="Stud. Mycol.">
        <title>101 Dothideomycetes genomes: a test case for predicting lifestyles and emergence of pathogens.</title>
        <authorList>
            <person name="Haridas S."/>
            <person name="Albert R."/>
            <person name="Binder M."/>
            <person name="Bloem J."/>
            <person name="Labutti K."/>
            <person name="Salamov A."/>
            <person name="Andreopoulos B."/>
            <person name="Baker S."/>
            <person name="Barry K."/>
            <person name="Bills G."/>
            <person name="Bluhm B."/>
            <person name="Cannon C."/>
            <person name="Castanera R."/>
            <person name="Culley D."/>
            <person name="Daum C."/>
            <person name="Ezra D."/>
            <person name="Gonzalez J."/>
            <person name="Henrissat B."/>
            <person name="Kuo A."/>
            <person name="Liang C."/>
            <person name="Lipzen A."/>
            <person name="Lutzoni F."/>
            <person name="Magnuson J."/>
            <person name="Mondo S."/>
            <person name="Nolan M."/>
            <person name="Ohm R."/>
            <person name="Pangilinan J."/>
            <person name="Park H.-J."/>
            <person name="Ramirez L."/>
            <person name="Alfaro M."/>
            <person name="Sun H."/>
            <person name="Tritt A."/>
            <person name="Yoshinaga Y."/>
            <person name="Zwiers L.-H."/>
            <person name="Turgeon B."/>
            <person name="Goodwin S."/>
            <person name="Spatafora J."/>
            <person name="Crous P."/>
            <person name="Grigoriev I."/>
        </authorList>
    </citation>
    <scope>NUCLEOTIDE SEQUENCE</scope>
    <source>
        <strain evidence="2">CBS 119687</strain>
    </source>
</reference>
<dbReference type="OrthoDB" id="433414at2759"/>
<dbReference type="GeneID" id="54410622"/>
<dbReference type="Proteomes" id="UP000799771">
    <property type="component" value="Unassembled WGS sequence"/>
</dbReference>
<dbReference type="GO" id="GO:0005737">
    <property type="term" value="C:cytoplasm"/>
    <property type="evidence" value="ECO:0007669"/>
    <property type="project" value="TreeGrafter"/>
</dbReference>
<dbReference type="PANTHER" id="PTHR13017:SF0">
    <property type="entry name" value="METHENYLTETRAHYDROFOLATE SYNTHASE DOMAIN-CONTAINING PROTEIN"/>
    <property type="match status" value="1"/>
</dbReference>
<dbReference type="PANTHER" id="PTHR13017">
    <property type="entry name" value="5-FORMYLTETRAHYDROFOLATE CYCLO-LIGASE-RELATED"/>
    <property type="match status" value="1"/>
</dbReference>
<name>A0A6A6AJQ3_9PLEO</name>
<dbReference type="SUPFAM" id="SSF100950">
    <property type="entry name" value="NagB/RpiA/CoA transferase-like"/>
    <property type="match status" value="1"/>
</dbReference>
<dbReference type="Pfam" id="PF01812">
    <property type="entry name" value="5-FTHF_cyc-lig"/>
    <property type="match status" value="1"/>
</dbReference>
<dbReference type="RefSeq" id="XP_033526417.1">
    <property type="nucleotide sequence ID" value="XM_033670190.1"/>
</dbReference>
<dbReference type="EMBL" id="ML977501">
    <property type="protein sequence ID" value="KAF2132030.1"/>
    <property type="molecule type" value="Genomic_DNA"/>
</dbReference>
<sequence length="300" mass="33381">MTSSPSVEERRRLIWAGVYRKLLQYAVPDSRFHYDFLSFTPDFRGSSSAIDRVAELPSYKSAKTILVLPDNSLEQLRCRALEDGKKVLVATYRLRRGFVLLDPARISDDRYRLAACLDGMEKAGRPVTLAQLRDEGLKVDMCVIGGLVFNERGVTIWEGQSLFEVQWALLQDIGTLDAKTLVVAVAHTCQVVDEAQLGLESITPGKTGEVQCDFVVTSERVIEVDSAVKSTGGVNFDAVDPDAINSIPPLQELKGIRMMEQIMQGEGFGQQKEKAEPKPPSAEEQMGISFVEKLMKEYNF</sequence>
<evidence type="ECO:0008006" key="4">
    <source>
        <dbReference type="Google" id="ProtNLM"/>
    </source>
</evidence>